<name>W7IHS3_9PEZI</name>
<evidence type="ECO:0000313" key="3">
    <source>
        <dbReference type="Proteomes" id="UP000024837"/>
    </source>
</evidence>
<gene>
    <name evidence="2" type="ORF">DRE_00125</name>
</gene>
<proteinExistence type="predicted"/>
<organism evidence="2 3">
    <name type="scientific">Drechslerella stenobrocha 248</name>
    <dbReference type="NCBI Taxonomy" id="1043628"/>
    <lineage>
        <taxon>Eukaryota</taxon>
        <taxon>Fungi</taxon>
        <taxon>Dikarya</taxon>
        <taxon>Ascomycota</taxon>
        <taxon>Pezizomycotina</taxon>
        <taxon>Orbiliomycetes</taxon>
        <taxon>Orbiliales</taxon>
        <taxon>Orbiliaceae</taxon>
        <taxon>Drechslerella</taxon>
    </lineage>
</organism>
<sequence length="204" mass="22599">MFVSQISIGFSYAIRKALGATKQHNTITPYLSFEILSVILERDRPCEKKILVGSTTDEPSIAEARGLGYEVNILRRVPGQAPQNDEPKPASGKSKGKNSSEQAVDEIIIMKILESLVDHPPSTIVLATGDGNAAEFGDGFIKTIERSLQRGWNVELVAFRHNLNNSWKKLGSPKFHIILLDGYLVDLTRLDQNITLTKEKGKKK</sequence>
<evidence type="ECO:0000256" key="1">
    <source>
        <dbReference type="SAM" id="MobiDB-lite"/>
    </source>
</evidence>
<dbReference type="AlphaFoldDB" id="W7IHS3"/>
<dbReference type="Proteomes" id="UP000024837">
    <property type="component" value="Unassembled WGS sequence"/>
</dbReference>
<accession>W7IHS3</accession>
<keyword evidence="3" id="KW-1185">Reference proteome</keyword>
<dbReference type="Gene3D" id="3.40.50.1010">
    <property type="entry name" value="5'-nuclease"/>
    <property type="match status" value="1"/>
</dbReference>
<dbReference type="OrthoDB" id="5590473at2759"/>
<dbReference type="CDD" id="cd18724">
    <property type="entry name" value="PIN_LabA-like"/>
    <property type="match status" value="1"/>
</dbReference>
<dbReference type="HOGENOM" id="CLU_076632_0_0_1"/>
<reference evidence="2 3" key="1">
    <citation type="submission" date="2013-05" db="EMBL/GenBank/DDBJ databases">
        <title>Drechslerella stenobrocha genome reveals carnivorous origination and mechanical trapping mechanism of predatory fungi.</title>
        <authorList>
            <person name="Liu X."/>
            <person name="Zhang W."/>
            <person name="Liu K."/>
        </authorList>
    </citation>
    <scope>NUCLEOTIDE SEQUENCE [LARGE SCALE GENOMIC DNA]</scope>
    <source>
        <strain evidence="2 3">248</strain>
    </source>
</reference>
<protein>
    <submittedName>
        <fullName evidence="2">Uncharacterized protein</fullName>
    </submittedName>
</protein>
<feature type="region of interest" description="Disordered" evidence="1">
    <location>
        <begin position="78"/>
        <end position="100"/>
    </location>
</feature>
<dbReference type="EMBL" id="KI966371">
    <property type="protein sequence ID" value="EWC48820.1"/>
    <property type="molecule type" value="Genomic_DNA"/>
</dbReference>
<evidence type="ECO:0000313" key="2">
    <source>
        <dbReference type="EMBL" id="EWC48820.1"/>
    </source>
</evidence>